<sequence>MSGPSAIARQHLDKVRAFFDTATPPNAPARHYRALLARYYNLLIPPTASVLEIGCGGGELLARIQARRKVGVDLSPHQVELARARVPGAEFHVQAGETLELSERFDCILISDTLNFSADVQMLFERLQTVAHADTRLFVNFHNSLWRPLLSLATLFGVKNRQPQSSWLATSDVVNLMQLGGWSPITCQGRVLVPVWLFGVDYLANRWLAPLLQWFCLTIFIAARPHRQPAAAQPTVSVIIPARNEAGNIAAAVLRTPEMGAGTELIFVEGHSKDDTWARIQQVAREHPDRKIKIMQQTGRGKGDAVRLGFAAATGDILMILDADLTMPPEELPKFYAVLAHEQAEFANGVRLVYPMDEKAMQFLNLCANKAFGLIFTWLLGQPVKDTLCGTKVLRRAHYERIDANRAYFGDFDPFGDFDLLFGAAKLNLKIADVPIRYKERTYGETNIQRWKHGWLLLRMVLFAARKLKFT</sequence>
<gene>
    <name evidence="3" type="ORF">ESB00_07330</name>
</gene>
<comment type="caution">
    <text evidence="3">The sequence shown here is derived from an EMBL/GenBank/DDBJ whole genome shotgun (WGS) entry which is preliminary data.</text>
</comment>
<dbReference type="InterPro" id="IPR029044">
    <property type="entry name" value="Nucleotide-diphossugar_trans"/>
</dbReference>
<evidence type="ECO:0000313" key="3">
    <source>
        <dbReference type="EMBL" id="RXK55686.1"/>
    </source>
</evidence>
<evidence type="ECO:0000259" key="2">
    <source>
        <dbReference type="Pfam" id="PF13649"/>
    </source>
</evidence>
<dbReference type="Pfam" id="PF13649">
    <property type="entry name" value="Methyltransf_25"/>
    <property type="match status" value="1"/>
</dbReference>
<proteinExistence type="predicted"/>
<dbReference type="SUPFAM" id="SSF53335">
    <property type="entry name" value="S-adenosyl-L-methionine-dependent methyltransferases"/>
    <property type="match status" value="1"/>
</dbReference>
<dbReference type="InterPro" id="IPR050256">
    <property type="entry name" value="Glycosyltransferase_2"/>
</dbReference>
<dbReference type="InterPro" id="IPR029063">
    <property type="entry name" value="SAM-dependent_MTases_sf"/>
</dbReference>
<dbReference type="Proteomes" id="UP000290218">
    <property type="component" value="Unassembled WGS sequence"/>
</dbReference>
<dbReference type="Gene3D" id="3.40.50.150">
    <property type="entry name" value="Vaccinia Virus protein VP39"/>
    <property type="match status" value="1"/>
</dbReference>
<dbReference type="InterPro" id="IPR041698">
    <property type="entry name" value="Methyltransf_25"/>
</dbReference>
<keyword evidence="3" id="KW-0808">Transferase</keyword>
<dbReference type="InterPro" id="IPR001173">
    <property type="entry name" value="Glyco_trans_2-like"/>
</dbReference>
<dbReference type="Gene3D" id="3.90.550.10">
    <property type="entry name" value="Spore Coat Polysaccharide Biosynthesis Protein SpsA, Chain A"/>
    <property type="match status" value="1"/>
</dbReference>
<evidence type="ECO:0000313" key="4">
    <source>
        <dbReference type="Proteomes" id="UP000290218"/>
    </source>
</evidence>
<dbReference type="RefSeq" id="WP_129047051.1">
    <property type="nucleotide sequence ID" value="NZ_SDHX01000001.1"/>
</dbReference>
<organism evidence="3 4">
    <name type="scientific">Oleiharenicola lentus</name>
    <dbReference type="NCBI Taxonomy" id="2508720"/>
    <lineage>
        <taxon>Bacteria</taxon>
        <taxon>Pseudomonadati</taxon>
        <taxon>Verrucomicrobiota</taxon>
        <taxon>Opitutia</taxon>
        <taxon>Opitutales</taxon>
        <taxon>Opitutaceae</taxon>
        <taxon>Oleiharenicola</taxon>
    </lineage>
</organism>
<dbReference type="GO" id="GO:0016740">
    <property type="term" value="F:transferase activity"/>
    <property type="evidence" value="ECO:0007669"/>
    <property type="project" value="UniProtKB-KW"/>
</dbReference>
<name>A0A4Q1C9Y8_9BACT</name>
<dbReference type="Pfam" id="PF00535">
    <property type="entry name" value="Glycos_transf_2"/>
    <property type="match status" value="1"/>
</dbReference>
<dbReference type="PANTHER" id="PTHR48090:SF7">
    <property type="entry name" value="RFBJ PROTEIN"/>
    <property type="match status" value="1"/>
</dbReference>
<evidence type="ECO:0000259" key="1">
    <source>
        <dbReference type="Pfam" id="PF00535"/>
    </source>
</evidence>
<dbReference type="SUPFAM" id="SSF53448">
    <property type="entry name" value="Nucleotide-diphospho-sugar transferases"/>
    <property type="match status" value="1"/>
</dbReference>
<accession>A0A4Q1C9Y8</accession>
<keyword evidence="4" id="KW-1185">Reference proteome</keyword>
<dbReference type="CDD" id="cd04179">
    <property type="entry name" value="DPM_DPG-synthase_like"/>
    <property type="match status" value="1"/>
</dbReference>
<feature type="domain" description="Glycosyltransferase 2-like" evidence="1">
    <location>
        <begin position="237"/>
        <end position="366"/>
    </location>
</feature>
<reference evidence="3 4" key="1">
    <citation type="submission" date="2019-01" db="EMBL/GenBank/DDBJ databases">
        <title>Lacunisphaera sp. strain TWA-58.</title>
        <authorList>
            <person name="Chen W.-M."/>
        </authorList>
    </citation>
    <scope>NUCLEOTIDE SEQUENCE [LARGE SCALE GENOMIC DNA]</scope>
    <source>
        <strain evidence="3 4">TWA-58</strain>
    </source>
</reference>
<feature type="domain" description="Methyltransferase" evidence="2">
    <location>
        <begin position="50"/>
        <end position="130"/>
    </location>
</feature>
<dbReference type="PANTHER" id="PTHR48090">
    <property type="entry name" value="UNDECAPRENYL-PHOSPHATE 4-DEOXY-4-FORMAMIDO-L-ARABINOSE TRANSFERASE-RELATED"/>
    <property type="match status" value="1"/>
</dbReference>
<dbReference type="CDD" id="cd02440">
    <property type="entry name" value="AdoMet_MTases"/>
    <property type="match status" value="1"/>
</dbReference>
<dbReference type="EMBL" id="SDHX01000001">
    <property type="protein sequence ID" value="RXK55686.1"/>
    <property type="molecule type" value="Genomic_DNA"/>
</dbReference>
<dbReference type="OrthoDB" id="9806525at2"/>
<protein>
    <submittedName>
        <fullName evidence="3">Glycosyltransferase</fullName>
    </submittedName>
</protein>
<dbReference type="AlphaFoldDB" id="A0A4Q1C9Y8"/>